<name>A0AAE9XJE3_PORGN</name>
<gene>
    <name evidence="1" type="ORF">NY151_05345</name>
</gene>
<proteinExistence type="predicted"/>
<protein>
    <submittedName>
        <fullName evidence="1">DUF1661 domain-containing protein</fullName>
    </submittedName>
</protein>
<dbReference type="Proteomes" id="UP001179501">
    <property type="component" value="Chromosome"/>
</dbReference>
<dbReference type="AlphaFoldDB" id="A0AAE9XJE3"/>
<dbReference type="Pfam" id="PF07877">
    <property type="entry name" value="DUF1661"/>
    <property type="match status" value="1"/>
</dbReference>
<dbReference type="EMBL" id="CP116614">
    <property type="protein sequence ID" value="WCG04226.1"/>
    <property type="molecule type" value="Genomic_DNA"/>
</dbReference>
<sequence length="93" mass="10880">MAREVKNLRAKTKKISRHFFRKYERQSEHFSLVILEAVSINIKPRDQFSSINVYKPYHLSLPNFKFPVNISPYSDGLIAFGGKTKHPALSWEE</sequence>
<organism evidence="1 2">
    <name type="scientific">Porphyromonas gingivalis</name>
    <name type="common">Bacteroides gingivalis</name>
    <dbReference type="NCBI Taxonomy" id="837"/>
    <lineage>
        <taxon>Bacteria</taxon>
        <taxon>Pseudomonadati</taxon>
        <taxon>Bacteroidota</taxon>
        <taxon>Bacteroidia</taxon>
        <taxon>Bacteroidales</taxon>
        <taxon>Porphyromonadaceae</taxon>
        <taxon>Porphyromonas</taxon>
    </lineage>
</organism>
<evidence type="ECO:0000313" key="1">
    <source>
        <dbReference type="EMBL" id="WCG04226.1"/>
    </source>
</evidence>
<dbReference type="RefSeq" id="WP_256823852.1">
    <property type="nucleotide sequence ID" value="NZ_CP116614.1"/>
</dbReference>
<evidence type="ECO:0000313" key="2">
    <source>
        <dbReference type="Proteomes" id="UP001179501"/>
    </source>
</evidence>
<accession>A0AAE9XJE3</accession>
<reference evidence="1" key="1">
    <citation type="submission" date="2023-01" db="EMBL/GenBank/DDBJ databases">
        <title>Phages are important unrecognized players in the ecology of the oral pathogen Porphyromonas gingivalis.</title>
        <authorList>
            <person name="Matrishin C.B."/>
            <person name="Kauffman K.M."/>
        </authorList>
    </citation>
    <scope>NUCLEOTIDE SEQUENCE</scope>
    <source>
        <strain evidence="1">ATCC 49417</strain>
    </source>
</reference>
<dbReference type="InterPro" id="IPR012456">
    <property type="entry name" value="DUF1661"/>
</dbReference>